<reference evidence="3" key="2">
    <citation type="submission" date="2022-03" db="EMBL/GenBank/DDBJ databases">
        <title>Draft title - Genomic analysis of global carrot germplasm unveils the trajectory of domestication and the origin of high carotenoid orange carrot.</title>
        <authorList>
            <person name="Iorizzo M."/>
            <person name="Ellison S."/>
            <person name="Senalik D."/>
            <person name="Macko-Podgorni A."/>
            <person name="Grzebelus D."/>
            <person name="Bostan H."/>
            <person name="Rolling W."/>
            <person name="Curaba J."/>
            <person name="Simon P."/>
        </authorList>
    </citation>
    <scope>NUCLEOTIDE SEQUENCE</scope>
    <source>
        <tissue evidence="3">Leaf</tissue>
    </source>
</reference>
<protein>
    <recommendedName>
        <fullName evidence="2">DUF4218 domain-containing protein</fullName>
    </recommendedName>
</protein>
<evidence type="ECO:0000313" key="4">
    <source>
        <dbReference type="Proteomes" id="UP000077755"/>
    </source>
</evidence>
<feature type="region of interest" description="Disordered" evidence="1">
    <location>
        <begin position="173"/>
        <end position="199"/>
    </location>
</feature>
<dbReference type="Proteomes" id="UP000077755">
    <property type="component" value="Chromosome 2"/>
</dbReference>
<dbReference type="InterPro" id="IPR025452">
    <property type="entry name" value="DUF4218"/>
</dbReference>
<dbReference type="Pfam" id="PF13960">
    <property type="entry name" value="DUF4218"/>
    <property type="match status" value="1"/>
</dbReference>
<accession>A0AAF1AN36</accession>
<dbReference type="AlphaFoldDB" id="A0AAF1AN36"/>
<dbReference type="PANTHER" id="PTHR48258">
    <property type="entry name" value="DUF4218 DOMAIN-CONTAINING PROTEIN-RELATED"/>
    <property type="match status" value="1"/>
</dbReference>
<evidence type="ECO:0000313" key="3">
    <source>
        <dbReference type="EMBL" id="WOG86100.1"/>
    </source>
</evidence>
<keyword evidence="4" id="KW-1185">Reference proteome</keyword>
<reference evidence="3" key="1">
    <citation type="journal article" date="2016" name="Nat. Genet.">
        <title>A high-quality carrot genome assembly provides new insights into carotenoid accumulation and asterid genome evolution.</title>
        <authorList>
            <person name="Iorizzo M."/>
            <person name="Ellison S."/>
            <person name="Senalik D."/>
            <person name="Zeng P."/>
            <person name="Satapoomin P."/>
            <person name="Huang J."/>
            <person name="Bowman M."/>
            <person name="Iovene M."/>
            <person name="Sanseverino W."/>
            <person name="Cavagnaro P."/>
            <person name="Yildiz M."/>
            <person name="Macko-Podgorni A."/>
            <person name="Moranska E."/>
            <person name="Grzebelus E."/>
            <person name="Grzebelus D."/>
            <person name="Ashrafi H."/>
            <person name="Zheng Z."/>
            <person name="Cheng S."/>
            <person name="Spooner D."/>
            <person name="Van Deynze A."/>
            <person name="Simon P."/>
        </authorList>
    </citation>
    <scope>NUCLEOTIDE SEQUENCE</scope>
    <source>
        <tissue evidence="3">Leaf</tissue>
    </source>
</reference>
<name>A0AAF1AN36_DAUCS</name>
<feature type="domain" description="DUF4218" evidence="2">
    <location>
        <begin position="1"/>
        <end position="92"/>
    </location>
</feature>
<gene>
    <name evidence="3" type="ORF">DCAR_0205298</name>
</gene>
<feature type="compositionally biased region" description="Acidic residues" evidence="1">
    <location>
        <begin position="183"/>
        <end position="197"/>
    </location>
</feature>
<evidence type="ECO:0000256" key="1">
    <source>
        <dbReference type="SAM" id="MobiDB-lite"/>
    </source>
</evidence>
<evidence type="ECO:0000259" key="2">
    <source>
        <dbReference type="Pfam" id="PF13960"/>
    </source>
</evidence>
<sequence>MKKLQEDIVDILCNLEIIFPSAFFDVMIHLLVHLCREIEYGGPEHLRNMFGIERYLAKLKSYVRNRSKPEGSIAEGYLAKECVTFCNRFLDDDGAAEKIDGSFPTQQIIFWDVIDVYFCFFHSYLLNVIYFCSQCLFSFKSLFYYSYFDVVFQMEELGVKKLAAVMKPCASNKRKGKDKVQEGGDDYNPEDESEDTSVETTEVIKYIMSYYT</sequence>
<proteinExistence type="predicted"/>
<dbReference type="EMBL" id="CP093344">
    <property type="protein sequence ID" value="WOG86100.1"/>
    <property type="molecule type" value="Genomic_DNA"/>
</dbReference>
<organism evidence="3 4">
    <name type="scientific">Daucus carota subsp. sativus</name>
    <name type="common">Carrot</name>
    <dbReference type="NCBI Taxonomy" id="79200"/>
    <lineage>
        <taxon>Eukaryota</taxon>
        <taxon>Viridiplantae</taxon>
        <taxon>Streptophyta</taxon>
        <taxon>Embryophyta</taxon>
        <taxon>Tracheophyta</taxon>
        <taxon>Spermatophyta</taxon>
        <taxon>Magnoliopsida</taxon>
        <taxon>eudicotyledons</taxon>
        <taxon>Gunneridae</taxon>
        <taxon>Pentapetalae</taxon>
        <taxon>asterids</taxon>
        <taxon>campanulids</taxon>
        <taxon>Apiales</taxon>
        <taxon>Apiaceae</taxon>
        <taxon>Apioideae</taxon>
        <taxon>Scandiceae</taxon>
        <taxon>Daucinae</taxon>
        <taxon>Daucus</taxon>
        <taxon>Daucus sect. Daucus</taxon>
    </lineage>
</organism>